<proteinExistence type="predicted"/>
<gene>
    <name evidence="1" type="ORF">Pmani_024121</name>
</gene>
<dbReference type="Proteomes" id="UP001292094">
    <property type="component" value="Unassembled WGS sequence"/>
</dbReference>
<name>A0AAE1P883_9EUCA</name>
<dbReference type="EMBL" id="JAWZYT010002514">
    <property type="protein sequence ID" value="KAK4303915.1"/>
    <property type="molecule type" value="Genomic_DNA"/>
</dbReference>
<evidence type="ECO:0000313" key="2">
    <source>
        <dbReference type="Proteomes" id="UP001292094"/>
    </source>
</evidence>
<protein>
    <submittedName>
        <fullName evidence="1">Uncharacterized protein</fullName>
    </submittedName>
</protein>
<accession>A0AAE1P883</accession>
<reference evidence="1" key="1">
    <citation type="submission" date="2023-11" db="EMBL/GenBank/DDBJ databases">
        <title>Genome assemblies of two species of porcelain crab, Petrolisthes cinctipes and Petrolisthes manimaculis (Anomura: Porcellanidae).</title>
        <authorList>
            <person name="Angst P."/>
        </authorList>
    </citation>
    <scope>NUCLEOTIDE SEQUENCE</scope>
    <source>
        <strain evidence="1">PB745_02</strain>
        <tissue evidence="1">Gill</tissue>
    </source>
</reference>
<dbReference type="AlphaFoldDB" id="A0AAE1P883"/>
<evidence type="ECO:0000313" key="1">
    <source>
        <dbReference type="EMBL" id="KAK4303915.1"/>
    </source>
</evidence>
<comment type="caution">
    <text evidence="1">The sequence shown here is derived from an EMBL/GenBank/DDBJ whole genome shotgun (WGS) entry which is preliminary data.</text>
</comment>
<organism evidence="1 2">
    <name type="scientific">Petrolisthes manimaculis</name>
    <dbReference type="NCBI Taxonomy" id="1843537"/>
    <lineage>
        <taxon>Eukaryota</taxon>
        <taxon>Metazoa</taxon>
        <taxon>Ecdysozoa</taxon>
        <taxon>Arthropoda</taxon>
        <taxon>Crustacea</taxon>
        <taxon>Multicrustacea</taxon>
        <taxon>Malacostraca</taxon>
        <taxon>Eumalacostraca</taxon>
        <taxon>Eucarida</taxon>
        <taxon>Decapoda</taxon>
        <taxon>Pleocyemata</taxon>
        <taxon>Anomura</taxon>
        <taxon>Galatheoidea</taxon>
        <taxon>Porcellanidae</taxon>
        <taxon>Petrolisthes</taxon>
    </lineage>
</organism>
<keyword evidence="2" id="KW-1185">Reference proteome</keyword>
<sequence>MVPSDQVAPRVIEFVLLSYFCSCLIFGPEGRAALSTCKESTLTSALLSLQLDKHPKQQRSQRNNQCNSEICL</sequence>